<dbReference type="GO" id="GO:0008270">
    <property type="term" value="F:zinc ion binding"/>
    <property type="evidence" value="ECO:0007669"/>
    <property type="project" value="UniProtKB-KW"/>
</dbReference>
<sequence>MATRTQAEALIALLGRPEPPPRATAEPRRAPPPRDAVETLLLRQATLEEELAAARRFVLGEQQPLRLLRGYAGQNVQLLRAARRALRRQCRLEAAMLIQLRARDAMAAARRRRACGRRGKARARWSMLSSAIRRVPLECKVRLLRRRLCRRLEWCEEQRGKLQREARAVYGSSAAQARTQSLLRRMHQLNRQLSASPYERVTEMGLDIRTLSQKHPIYKYVRGAYEELLQLKGQLEAAGCYLLRIYGVDLPKQEQPPVLPPAYSVGDIPQTIVSGVMHATLAQLCKKHRTLNGDIAFASAHAAFPVPLNILTQLARSTDDVSCAFSLPSLSLPDLEDIVAQSEAARAARERALEIAMEMGGLTRSDVQELRKEPKSSWLSKGESRAMLEAESRKRQHRLKAAIAEVHAKEEAVARTEAQLHRLSKSPSGSSCGAGTGASADAPPLPSRPSHHSIPPPGRPSPDFSREVEPRESGVAPRPNSPCSRETALMIASINSTLEEVNRSIKLREERTQQALQAAAEACDPQGSRGAAAQGEGGDDAQAEGTGGTQDEGEGDAPSEGSGGKQGEGCGGTQGEGVVAKARKQLERAVERLVLLLVQWDEDESGTVNAAEFRKALPLLELRLPREVADALFREVAGEDPEVDHWALFRKLCAGRREEEVAAAEARVRADVAAAATARKTSEESDVWMRACAGKPVNRHALRGESARWGSLTSLLGATALDEQLRVALRGRHVRLRDLFPPWEAERRGFVSRREFCRALGLREDCEASASLFAGLDREGTGFVPLEEMAARLRHAHRVTPPPSPAKLQLRRRPCSASCIDGVRRRASGAAVSAAGKPGDGHESFCSSSDFSFRSSSSGHLVAREAPRLSLSRIMDFPTRPSPHLGASRSVGGSAGSVDAHCRQCPFERRERASQVTLILDDLHRRHRLKLELLDFRSFSRPRPPPTPVGLLPSLLGNYFLSELALQLGDLSMLEGHTCGLFPYSGECSQMSSSSSPGANQLPSDVAAIVNNVLPIFAARHNRDKFKTEMCRNFSQTGICRYGDKCQFAHGLQDLRARRLPLQYKTRICRTYSQSGHCPYGNKCRFIHGNENDLMALQLHEELVAIGLTPEQATAALPWAAQISELAEKQLMAAAAAAQFASPPLPPLPPGQPPLPALPPGQPPLPPSHGLALPSHRPPLPPGVQPPLPPGAPPPLHLGIQHLNLGLPSGQMPPLPPQPPLPPPHASSQPPLPPRPHPFAQQPPLPPSHGVSPLLQSAMPPSQPLSSVLLPQPAADDVFGQKLSASEQSAYVALLLAGGMSGERSSSTLGNLPPTYSSASLADSIISSAATRDGRSSTERCASPMLRPHAACGEAVPANLLLSPDSLDIGEFLARDLASLFDDNDSCA</sequence>
<proteinExistence type="predicted"/>
<dbReference type="Pfam" id="PF00642">
    <property type="entry name" value="zf-CCCH"/>
    <property type="match status" value="2"/>
</dbReference>
<feature type="region of interest" description="Disordered" evidence="7">
    <location>
        <begin position="1"/>
        <end position="33"/>
    </location>
</feature>
<feature type="compositionally biased region" description="Low complexity" evidence="7">
    <location>
        <begin position="428"/>
        <end position="442"/>
    </location>
</feature>
<feature type="domain" description="C3H1-type" evidence="8">
    <location>
        <begin position="1063"/>
        <end position="1091"/>
    </location>
</feature>
<feature type="compositionally biased region" description="Basic and acidic residues" evidence="7">
    <location>
        <begin position="382"/>
        <end position="393"/>
    </location>
</feature>
<dbReference type="InterPro" id="IPR011992">
    <property type="entry name" value="EF-hand-dom_pair"/>
</dbReference>
<feature type="region of interest" description="Disordered" evidence="7">
    <location>
        <begin position="367"/>
        <end position="393"/>
    </location>
</feature>
<evidence type="ECO:0000256" key="2">
    <source>
        <dbReference type="ARBA" id="ARBA00022737"/>
    </source>
</evidence>
<dbReference type="SUPFAM" id="SSF90229">
    <property type="entry name" value="CCCH zinc finger"/>
    <property type="match status" value="2"/>
</dbReference>
<dbReference type="SMART" id="SM00356">
    <property type="entry name" value="ZnF_C3H1"/>
    <property type="match status" value="2"/>
</dbReference>
<evidence type="ECO:0000256" key="7">
    <source>
        <dbReference type="SAM" id="MobiDB-lite"/>
    </source>
</evidence>
<keyword evidence="2" id="KW-0677">Repeat</keyword>
<feature type="compositionally biased region" description="Gly residues" evidence="7">
    <location>
        <begin position="561"/>
        <end position="575"/>
    </location>
</feature>
<evidence type="ECO:0000256" key="3">
    <source>
        <dbReference type="ARBA" id="ARBA00022771"/>
    </source>
</evidence>
<feature type="region of interest" description="Disordered" evidence="7">
    <location>
        <begin position="414"/>
        <end position="486"/>
    </location>
</feature>
<dbReference type="Proteomes" id="UP001515480">
    <property type="component" value="Unassembled WGS sequence"/>
</dbReference>
<dbReference type="InterPro" id="IPR045877">
    <property type="entry name" value="ZFP36-like"/>
</dbReference>
<gene>
    <name evidence="9" type="ORF">AB1Y20_008505</name>
</gene>
<feature type="compositionally biased region" description="Pro residues" evidence="7">
    <location>
        <begin position="1143"/>
        <end position="1167"/>
    </location>
</feature>
<dbReference type="SUPFAM" id="SSF47473">
    <property type="entry name" value="EF-hand"/>
    <property type="match status" value="1"/>
</dbReference>
<dbReference type="PROSITE" id="PS00018">
    <property type="entry name" value="EF_HAND_1"/>
    <property type="match status" value="1"/>
</dbReference>
<dbReference type="EMBL" id="JBGBPQ010000019">
    <property type="protein sequence ID" value="KAL1504727.1"/>
    <property type="molecule type" value="Genomic_DNA"/>
</dbReference>
<dbReference type="InterPro" id="IPR018247">
    <property type="entry name" value="EF_Hand_1_Ca_BS"/>
</dbReference>
<evidence type="ECO:0000256" key="4">
    <source>
        <dbReference type="ARBA" id="ARBA00022833"/>
    </source>
</evidence>
<feature type="region of interest" description="Disordered" evidence="7">
    <location>
        <begin position="1143"/>
        <end position="1269"/>
    </location>
</feature>
<feature type="region of interest" description="Disordered" evidence="7">
    <location>
        <begin position="512"/>
        <end position="576"/>
    </location>
</feature>
<keyword evidence="1 6" id="KW-0479">Metal-binding</keyword>
<dbReference type="PROSITE" id="PS50103">
    <property type="entry name" value="ZF_C3H1"/>
    <property type="match status" value="2"/>
</dbReference>
<evidence type="ECO:0000259" key="8">
    <source>
        <dbReference type="PROSITE" id="PS50103"/>
    </source>
</evidence>
<reference evidence="9 10" key="1">
    <citation type="journal article" date="2024" name="Science">
        <title>Giant polyketide synthase enzymes in the biosynthesis of giant marine polyether toxins.</title>
        <authorList>
            <person name="Fallon T.R."/>
            <person name="Shende V.V."/>
            <person name="Wierzbicki I.H."/>
            <person name="Pendleton A.L."/>
            <person name="Watervoot N.F."/>
            <person name="Auber R.P."/>
            <person name="Gonzalez D.J."/>
            <person name="Wisecaver J.H."/>
            <person name="Moore B.S."/>
        </authorList>
    </citation>
    <scope>NUCLEOTIDE SEQUENCE [LARGE SCALE GENOMIC DNA]</scope>
    <source>
        <strain evidence="9 10">12B1</strain>
    </source>
</reference>
<evidence type="ECO:0000256" key="6">
    <source>
        <dbReference type="PROSITE-ProRule" id="PRU00723"/>
    </source>
</evidence>
<dbReference type="InterPro" id="IPR036855">
    <property type="entry name" value="Znf_CCCH_sf"/>
</dbReference>
<dbReference type="InterPro" id="IPR000571">
    <property type="entry name" value="Znf_CCCH"/>
</dbReference>
<name>A0AB34IRN7_PRYPA</name>
<evidence type="ECO:0000256" key="1">
    <source>
        <dbReference type="ARBA" id="ARBA00022723"/>
    </source>
</evidence>
<keyword evidence="5" id="KW-0106">Calcium</keyword>
<dbReference type="GO" id="GO:0003729">
    <property type="term" value="F:mRNA binding"/>
    <property type="evidence" value="ECO:0007669"/>
    <property type="project" value="InterPro"/>
</dbReference>
<comment type="caution">
    <text evidence="9">The sequence shown here is derived from an EMBL/GenBank/DDBJ whole genome shotgun (WGS) entry which is preliminary data.</text>
</comment>
<dbReference type="PANTHER" id="PTHR12547">
    <property type="entry name" value="CCCH ZINC FINGER/TIS11-RELATED"/>
    <property type="match status" value="1"/>
</dbReference>
<feature type="zinc finger region" description="C3H1-type" evidence="6">
    <location>
        <begin position="1025"/>
        <end position="1053"/>
    </location>
</feature>
<evidence type="ECO:0000313" key="9">
    <source>
        <dbReference type="EMBL" id="KAL1504727.1"/>
    </source>
</evidence>
<dbReference type="Gene3D" id="1.10.238.10">
    <property type="entry name" value="EF-hand"/>
    <property type="match status" value="1"/>
</dbReference>
<dbReference type="Gene3D" id="4.10.1000.10">
    <property type="entry name" value="Zinc finger, CCCH-type"/>
    <property type="match status" value="2"/>
</dbReference>
<keyword evidence="3 6" id="KW-0863">Zinc-finger</keyword>
<feature type="zinc finger region" description="C3H1-type" evidence="6">
    <location>
        <begin position="1063"/>
        <end position="1091"/>
    </location>
</feature>
<keyword evidence="10" id="KW-1185">Reference proteome</keyword>
<feature type="compositionally biased region" description="Pro residues" evidence="7">
    <location>
        <begin position="1176"/>
        <end position="1196"/>
    </location>
</feature>
<feature type="domain" description="C3H1-type" evidence="8">
    <location>
        <begin position="1025"/>
        <end position="1053"/>
    </location>
</feature>
<evidence type="ECO:0000256" key="5">
    <source>
        <dbReference type="ARBA" id="ARBA00022837"/>
    </source>
</evidence>
<evidence type="ECO:0000313" key="10">
    <source>
        <dbReference type="Proteomes" id="UP001515480"/>
    </source>
</evidence>
<feature type="compositionally biased region" description="Pro residues" evidence="7">
    <location>
        <begin position="1211"/>
        <end position="1247"/>
    </location>
</feature>
<organism evidence="9 10">
    <name type="scientific">Prymnesium parvum</name>
    <name type="common">Toxic golden alga</name>
    <dbReference type="NCBI Taxonomy" id="97485"/>
    <lineage>
        <taxon>Eukaryota</taxon>
        <taxon>Haptista</taxon>
        <taxon>Haptophyta</taxon>
        <taxon>Prymnesiophyceae</taxon>
        <taxon>Prymnesiales</taxon>
        <taxon>Prymnesiaceae</taxon>
        <taxon>Prymnesium</taxon>
    </lineage>
</organism>
<accession>A0AB34IRN7</accession>
<keyword evidence="4 6" id="KW-0862">Zinc</keyword>
<protein>
    <recommendedName>
        <fullName evidence="8">C3H1-type domain-containing protein</fullName>
    </recommendedName>
</protein>
<dbReference type="FunFam" id="4.10.1000.10:FF:000001">
    <property type="entry name" value="zinc finger CCCH domain-containing protein 15-like"/>
    <property type="match status" value="1"/>
</dbReference>